<keyword evidence="2" id="KW-1133">Transmembrane helix</keyword>
<feature type="transmembrane region" description="Helical" evidence="2">
    <location>
        <begin position="139"/>
        <end position="165"/>
    </location>
</feature>
<keyword evidence="2" id="KW-0812">Transmembrane</keyword>
<evidence type="ECO:0008006" key="5">
    <source>
        <dbReference type="Google" id="ProtNLM"/>
    </source>
</evidence>
<accession>A0ABS6Z2K6</accession>
<gene>
    <name evidence="3" type="ORF">GPJ59_08785</name>
</gene>
<feature type="transmembrane region" description="Helical" evidence="2">
    <location>
        <begin position="214"/>
        <end position="236"/>
    </location>
</feature>
<evidence type="ECO:0000256" key="1">
    <source>
        <dbReference type="SAM" id="MobiDB-lite"/>
    </source>
</evidence>
<keyword evidence="4" id="KW-1185">Reference proteome</keyword>
<dbReference type="EMBL" id="WTFF01000040">
    <property type="protein sequence ID" value="MBW5481973.1"/>
    <property type="molecule type" value="Genomic_DNA"/>
</dbReference>
<feature type="transmembrane region" description="Helical" evidence="2">
    <location>
        <begin position="278"/>
        <end position="299"/>
    </location>
</feature>
<dbReference type="Proteomes" id="UP000812013">
    <property type="component" value="Unassembled WGS sequence"/>
</dbReference>
<evidence type="ECO:0000313" key="4">
    <source>
        <dbReference type="Proteomes" id="UP000812013"/>
    </source>
</evidence>
<sequence length="305" mass="31408">MSTQTTDPMQPGPGPFPAGTAADTPGGPPHTPHPARALRRAAAYEWHHLRGLRATWVLLSVAAVLTVGNGVSLLLVADTDSAPTPATVADALQWAPAATQLPLLALLLIALGTSSVSTDLTRGAARTTWLTAASRTTAFVAKLCVAALLTSATAVVTVLIAGAAGASALAMSGTPQPAWEQTLPALLRFTLVMACWPVLAGSVAALLRNRVWTVLLLVLWPLIIERLTGLLLGRLLGISALHEVLPFAAARAAMADASDTSTDASPAQGLLDNGLGPWTGLMVHVLFALAVAVAGAWAYRRRDGA</sequence>
<organism evidence="3 4">
    <name type="scientific">Streptomyces bambusae</name>
    <dbReference type="NCBI Taxonomy" id="1550616"/>
    <lineage>
        <taxon>Bacteria</taxon>
        <taxon>Bacillati</taxon>
        <taxon>Actinomycetota</taxon>
        <taxon>Actinomycetes</taxon>
        <taxon>Kitasatosporales</taxon>
        <taxon>Streptomycetaceae</taxon>
        <taxon>Streptomyces</taxon>
    </lineage>
</organism>
<feature type="transmembrane region" description="Helical" evidence="2">
    <location>
        <begin position="185"/>
        <end position="207"/>
    </location>
</feature>
<proteinExistence type="predicted"/>
<feature type="transmembrane region" description="Helical" evidence="2">
    <location>
        <begin position="56"/>
        <end position="77"/>
    </location>
</feature>
<dbReference type="RefSeq" id="WP_219665907.1">
    <property type="nucleotide sequence ID" value="NZ_WTFF01000040.1"/>
</dbReference>
<protein>
    <recommendedName>
        <fullName evidence="5">ABC transporter permease</fullName>
    </recommendedName>
</protein>
<feature type="region of interest" description="Disordered" evidence="1">
    <location>
        <begin position="1"/>
        <end position="35"/>
    </location>
</feature>
<feature type="transmembrane region" description="Helical" evidence="2">
    <location>
        <begin position="97"/>
        <end position="118"/>
    </location>
</feature>
<evidence type="ECO:0000313" key="3">
    <source>
        <dbReference type="EMBL" id="MBW5481973.1"/>
    </source>
</evidence>
<keyword evidence="2" id="KW-0472">Membrane</keyword>
<name>A0ABS6Z2K6_9ACTN</name>
<comment type="caution">
    <text evidence="3">The sequence shown here is derived from an EMBL/GenBank/DDBJ whole genome shotgun (WGS) entry which is preliminary data.</text>
</comment>
<evidence type="ECO:0000256" key="2">
    <source>
        <dbReference type="SAM" id="Phobius"/>
    </source>
</evidence>
<reference evidence="3 4" key="1">
    <citation type="submission" date="2019-12" db="EMBL/GenBank/DDBJ databases">
        <title>Genome sequence of Streptomyces bambusae.</title>
        <authorList>
            <person name="Bansal K."/>
            <person name="Choksket S."/>
            <person name="Korpole S."/>
            <person name="Patil P.B."/>
        </authorList>
    </citation>
    <scope>NUCLEOTIDE SEQUENCE [LARGE SCALE GENOMIC DNA]</scope>
    <source>
        <strain evidence="3 4">SK60</strain>
    </source>
</reference>